<reference evidence="3" key="2">
    <citation type="submission" date="2020-02" db="EMBL/GenBank/DDBJ databases">
        <authorList>
            <person name="Littmann E."/>
            <person name="Sorbara M."/>
        </authorList>
    </citation>
    <scope>NUCLEOTIDE SEQUENCE</scope>
    <source>
        <strain evidence="3">MSK.17.11</strain>
        <strain evidence="2">MSK.17.38</strain>
    </source>
</reference>
<dbReference type="EMBL" id="JAAITX010000005">
    <property type="protein sequence ID" value="NVH58667.1"/>
    <property type="molecule type" value="Genomic_DNA"/>
</dbReference>
<dbReference type="AlphaFoldDB" id="A0A850HLP7"/>
<evidence type="ECO:0000256" key="1">
    <source>
        <dbReference type="SAM" id="MobiDB-lite"/>
    </source>
</evidence>
<dbReference type="EMBL" id="JAAIUO010000005">
    <property type="protein sequence ID" value="NSK14893.1"/>
    <property type="molecule type" value="Genomic_DNA"/>
</dbReference>
<feature type="region of interest" description="Disordered" evidence="1">
    <location>
        <begin position="1"/>
        <end position="36"/>
    </location>
</feature>
<evidence type="ECO:0000313" key="4">
    <source>
        <dbReference type="Proteomes" id="UP000528555"/>
    </source>
</evidence>
<accession>A0A850HLP7</accession>
<organism evidence="3 4">
    <name type="scientific">Dorea phocaeensis</name>
    <dbReference type="NCBI Taxonomy" id="2040291"/>
    <lineage>
        <taxon>Bacteria</taxon>
        <taxon>Bacillati</taxon>
        <taxon>Bacillota</taxon>
        <taxon>Clostridia</taxon>
        <taxon>Lachnospirales</taxon>
        <taxon>Lachnospiraceae</taxon>
        <taxon>Dorea</taxon>
    </lineage>
</organism>
<evidence type="ECO:0000313" key="5">
    <source>
        <dbReference type="Proteomes" id="UP000701680"/>
    </source>
</evidence>
<proteinExistence type="predicted"/>
<protein>
    <recommendedName>
        <fullName evidence="6">NEAT domain-containing protein</fullName>
    </recommendedName>
</protein>
<dbReference type="Proteomes" id="UP000528555">
    <property type="component" value="Unassembled WGS sequence"/>
</dbReference>
<gene>
    <name evidence="3" type="ORF">G5A66_08415</name>
    <name evidence="2" type="ORF">G5A75_08435</name>
</gene>
<reference evidence="4 5" key="1">
    <citation type="journal article" date="2020" name="Cell Host Microbe">
        <title>Functional and Genomic Variation between Human-Derived Isolates of Lachnospiraceae Reveals Inter- and Intra-Species Diversity.</title>
        <authorList>
            <person name="Sorbara M.T."/>
            <person name="Littmann E.R."/>
            <person name="Fontana E."/>
            <person name="Moody T.U."/>
            <person name="Kohout C.E."/>
            <person name="Gjonbalaj M."/>
            <person name="Eaton V."/>
            <person name="Seok R."/>
            <person name="Leiner I.M."/>
            <person name="Pamer E.G."/>
        </authorList>
    </citation>
    <scope>NUCLEOTIDE SEQUENCE [LARGE SCALE GENOMIC DNA]</scope>
    <source>
        <strain evidence="3 4">MSK.17.11</strain>
        <strain evidence="2 5">MSK.17.38</strain>
    </source>
</reference>
<evidence type="ECO:0008006" key="6">
    <source>
        <dbReference type="Google" id="ProtNLM"/>
    </source>
</evidence>
<sequence>MALYVKRSNSEDFAPKVDQSAEQMEGAEDKMDAPKGGGAVSLTYSTVVTVSMEDRTAQLLFENPSKSTKDTSLQLTVKGQNEGEELLLAESELIPAGYKLTQMNLKDKIDLDPGKYEGNLKVLYYDSENGEKEVVDTKIPVTLTVNNGN</sequence>
<comment type="caution">
    <text evidence="3">The sequence shown here is derived from an EMBL/GenBank/DDBJ whole genome shotgun (WGS) entry which is preliminary data.</text>
</comment>
<keyword evidence="4" id="KW-1185">Reference proteome</keyword>
<name>A0A850HLP7_9FIRM</name>
<dbReference type="Proteomes" id="UP000701680">
    <property type="component" value="Unassembled WGS sequence"/>
</dbReference>
<evidence type="ECO:0000313" key="3">
    <source>
        <dbReference type="EMBL" id="NVH58667.1"/>
    </source>
</evidence>
<evidence type="ECO:0000313" key="2">
    <source>
        <dbReference type="EMBL" id="NSK14893.1"/>
    </source>
</evidence>